<evidence type="ECO:0000313" key="5">
    <source>
        <dbReference type="Proteomes" id="UP000239990"/>
    </source>
</evidence>
<organism evidence="4 5">
    <name type="scientific">Achromobacter spanius</name>
    <dbReference type="NCBI Taxonomy" id="217203"/>
    <lineage>
        <taxon>Bacteria</taxon>
        <taxon>Pseudomonadati</taxon>
        <taxon>Pseudomonadota</taxon>
        <taxon>Betaproteobacteria</taxon>
        <taxon>Burkholderiales</taxon>
        <taxon>Alcaligenaceae</taxon>
        <taxon>Achromobacter</taxon>
    </lineage>
</organism>
<dbReference type="SUPFAM" id="SSF52172">
    <property type="entry name" value="CheY-like"/>
    <property type="match status" value="1"/>
</dbReference>
<comment type="caution">
    <text evidence="4">The sequence shown here is derived from an EMBL/GenBank/DDBJ whole genome shotgun (WGS) entry which is preliminary data.</text>
</comment>
<feature type="modified residue" description="4-aspartylphosphate" evidence="2">
    <location>
        <position position="74"/>
    </location>
</feature>
<dbReference type="Pfam" id="PF00072">
    <property type="entry name" value="Response_reg"/>
    <property type="match status" value="1"/>
</dbReference>
<dbReference type="AlphaFoldDB" id="A0A2S5GHU4"/>
<dbReference type="CDD" id="cd00156">
    <property type="entry name" value="REC"/>
    <property type="match status" value="1"/>
</dbReference>
<proteinExistence type="predicted"/>
<evidence type="ECO:0000256" key="2">
    <source>
        <dbReference type="PROSITE-ProRule" id="PRU00169"/>
    </source>
</evidence>
<reference evidence="4 5" key="1">
    <citation type="submission" date="2018-02" db="EMBL/GenBank/DDBJ databases">
        <title>Draft Genome of Achromobacter spanius stain 6.</title>
        <authorList>
            <person name="Gunasekera T.S."/>
            <person name="Radwan O."/>
            <person name="Ruiz O.N."/>
        </authorList>
    </citation>
    <scope>NUCLEOTIDE SEQUENCE [LARGE SCALE GENOMIC DNA]</scope>
    <source>
        <strain evidence="4 5">6</strain>
    </source>
</reference>
<dbReference type="InterPro" id="IPR050595">
    <property type="entry name" value="Bact_response_regulator"/>
</dbReference>
<accession>A0A2S5GHU4</accession>
<dbReference type="OrthoDB" id="9179585at2"/>
<gene>
    <name evidence="4" type="ORF">C4E15_30070</name>
</gene>
<dbReference type="PANTHER" id="PTHR44591">
    <property type="entry name" value="STRESS RESPONSE REGULATOR PROTEIN 1"/>
    <property type="match status" value="1"/>
</dbReference>
<keyword evidence="1 2" id="KW-0597">Phosphoprotein</keyword>
<evidence type="ECO:0000256" key="1">
    <source>
        <dbReference type="ARBA" id="ARBA00022553"/>
    </source>
</evidence>
<evidence type="ECO:0000259" key="3">
    <source>
        <dbReference type="PROSITE" id="PS50110"/>
    </source>
</evidence>
<dbReference type="GO" id="GO:0000160">
    <property type="term" value="P:phosphorelay signal transduction system"/>
    <property type="evidence" value="ECO:0007669"/>
    <property type="project" value="InterPro"/>
</dbReference>
<dbReference type="InterPro" id="IPR001789">
    <property type="entry name" value="Sig_transdc_resp-reg_receiver"/>
</dbReference>
<dbReference type="EMBL" id="PREU01000027">
    <property type="protein sequence ID" value="PPA72549.1"/>
    <property type="molecule type" value="Genomic_DNA"/>
</dbReference>
<dbReference type="SMART" id="SM00448">
    <property type="entry name" value="REC"/>
    <property type="match status" value="1"/>
</dbReference>
<protein>
    <recommendedName>
        <fullName evidence="3">Response regulatory domain-containing protein</fullName>
    </recommendedName>
</protein>
<dbReference type="PROSITE" id="PS50110">
    <property type="entry name" value="RESPONSE_REGULATORY"/>
    <property type="match status" value="1"/>
</dbReference>
<evidence type="ECO:0000313" key="4">
    <source>
        <dbReference type="EMBL" id="PPA72549.1"/>
    </source>
</evidence>
<dbReference type="Proteomes" id="UP000239990">
    <property type="component" value="Unassembled WGS sequence"/>
</dbReference>
<dbReference type="Gene3D" id="3.40.50.2300">
    <property type="match status" value="1"/>
</dbReference>
<sequence>MGRHLANAAAAWTFQSDKSGAFMRVLIVDDDAATAELTAECLMMDSDITVQIAPDDEAALRATVDFAPDAILLDVQLAGTSGLDLAVDLKVLSRGRARVIVFSGTVSEYESGRLPPGVDAWLSKPAHLDELQACISAKP</sequence>
<feature type="domain" description="Response regulatory" evidence="3">
    <location>
        <begin position="24"/>
        <end position="139"/>
    </location>
</feature>
<dbReference type="InterPro" id="IPR011006">
    <property type="entry name" value="CheY-like_superfamily"/>
</dbReference>
<dbReference type="PANTHER" id="PTHR44591:SF3">
    <property type="entry name" value="RESPONSE REGULATORY DOMAIN-CONTAINING PROTEIN"/>
    <property type="match status" value="1"/>
</dbReference>
<name>A0A2S5GHU4_9BURK</name>